<reference evidence="2 3" key="1">
    <citation type="journal article" date="2014" name="Curr. Biol.">
        <title>The genome of the clonal raider ant Cerapachys biroi.</title>
        <authorList>
            <person name="Oxley P.R."/>
            <person name="Ji L."/>
            <person name="Fetter-Pruneda I."/>
            <person name="McKenzie S.K."/>
            <person name="Li C."/>
            <person name="Hu H."/>
            <person name="Zhang G."/>
            <person name="Kronauer D.J."/>
        </authorList>
    </citation>
    <scope>NUCLEOTIDE SEQUENCE [LARGE SCALE GENOMIC DNA]</scope>
</reference>
<proteinExistence type="predicted"/>
<evidence type="ECO:0000256" key="1">
    <source>
        <dbReference type="SAM" id="MobiDB-lite"/>
    </source>
</evidence>
<protein>
    <submittedName>
        <fullName evidence="2">Uncharacterized protein</fullName>
    </submittedName>
</protein>
<feature type="region of interest" description="Disordered" evidence="1">
    <location>
        <begin position="134"/>
        <end position="153"/>
    </location>
</feature>
<evidence type="ECO:0000313" key="3">
    <source>
        <dbReference type="Proteomes" id="UP000053097"/>
    </source>
</evidence>
<name>A0A026WSD0_OOCBI</name>
<dbReference type="EMBL" id="KK107111">
    <property type="protein sequence ID" value="EZA58955.1"/>
    <property type="molecule type" value="Genomic_DNA"/>
</dbReference>
<feature type="region of interest" description="Disordered" evidence="1">
    <location>
        <begin position="1"/>
        <end position="93"/>
    </location>
</feature>
<gene>
    <name evidence="2" type="ORF">X777_16914</name>
</gene>
<feature type="region of interest" description="Disordered" evidence="1">
    <location>
        <begin position="162"/>
        <end position="196"/>
    </location>
</feature>
<keyword evidence="3" id="KW-1185">Reference proteome</keyword>
<organism evidence="2 3">
    <name type="scientific">Ooceraea biroi</name>
    <name type="common">Clonal raider ant</name>
    <name type="synonym">Cerapachys biroi</name>
    <dbReference type="NCBI Taxonomy" id="2015173"/>
    <lineage>
        <taxon>Eukaryota</taxon>
        <taxon>Metazoa</taxon>
        <taxon>Ecdysozoa</taxon>
        <taxon>Arthropoda</taxon>
        <taxon>Hexapoda</taxon>
        <taxon>Insecta</taxon>
        <taxon>Pterygota</taxon>
        <taxon>Neoptera</taxon>
        <taxon>Endopterygota</taxon>
        <taxon>Hymenoptera</taxon>
        <taxon>Apocrita</taxon>
        <taxon>Aculeata</taxon>
        <taxon>Formicoidea</taxon>
        <taxon>Formicidae</taxon>
        <taxon>Dorylinae</taxon>
        <taxon>Ooceraea</taxon>
    </lineage>
</organism>
<sequence>MRRAWGFPWSPPTAGRETVAEPLTTRARVPAFPSGGARNRNRNVKSSVSDQRRVTNGRRRSSMISNATDEMLGLNGNDDDRTPPPPPAPQRSAGFRALMRNAGNGGEAIRRVSVLSLQFSHLTARGRRALQSAVRLPRGRAKGPSPPSMDFPYHAPTSVPGCGSRAAVGTRWSTGGTSGKIAANSGGPEWWGESAG</sequence>
<evidence type="ECO:0000313" key="2">
    <source>
        <dbReference type="EMBL" id="EZA58955.1"/>
    </source>
</evidence>
<dbReference type="AlphaFoldDB" id="A0A026WSD0"/>
<dbReference type="Proteomes" id="UP000053097">
    <property type="component" value="Unassembled WGS sequence"/>
</dbReference>
<accession>A0A026WSD0</accession>